<evidence type="ECO:0000259" key="9">
    <source>
        <dbReference type="PROSITE" id="PS51296"/>
    </source>
</evidence>
<dbReference type="EMBL" id="CAFBMM010000159">
    <property type="protein sequence ID" value="CAB4921515.1"/>
    <property type="molecule type" value="Genomic_DNA"/>
</dbReference>
<evidence type="ECO:0000256" key="1">
    <source>
        <dbReference type="ARBA" id="ARBA00022714"/>
    </source>
</evidence>
<keyword evidence="8" id="KW-0812">Transmembrane</keyword>
<evidence type="ECO:0000313" key="12">
    <source>
        <dbReference type="EMBL" id="CAB4992773.1"/>
    </source>
</evidence>
<keyword evidence="2" id="KW-0479">Metal-binding</keyword>
<gene>
    <name evidence="10" type="ORF">UFOPK2683_01522</name>
    <name evidence="11" type="ORF">UFOPK3605_01680</name>
    <name evidence="12" type="ORF">UFOPK3897_01827</name>
    <name evidence="13" type="ORF">UFOPK4121_01388</name>
</gene>
<keyword evidence="4" id="KW-0411">Iron-sulfur</keyword>
<proteinExistence type="predicted"/>
<dbReference type="InterPro" id="IPR014349">
    <property type="entry name" value="Rieske_Fe-S_prot"/>
</dbReference>
<dbReference type="EMBL" id="CAFBPQ010000059">
    <property type="protein sequence ID" value="CAB5031182.1"/>
    <property type="molecule type" value="Genomic_DNA"/>
</dbReference>
<dbReference type="PRINTS" id="PR00162">
    <property type="entry name" value="RIESKE"/>
</dbReference>
<evidence type="ECO:0000256" key="3">
    <source>
        <dbReference type="ARBA" id="ARBA00023004"/>
    </source>
</evidence>
<accession>A0A6J7HWM7</accession>
<dbReference type="InterPro" id="IPR017941">
    <property type="entry name" value="Rieske_2Fe-2S"/>
</dbReference>
<dbReference type="EMBL" id="CAEZYK010000123">
    <property type="protein sequence ID" value="CAB4734986.1"/>
    <property type="molecule type" value="Genomic_DNA"/>
</dbReference>
<evidence type="ECO:0000256" key="5">
    <source>
        <dbReference type="ARBA" id="ARBA00023157"/>
    </source>
</evidence>
<keyword evidence="8" id="KW-1133">Transmembrane helix</keyword>
<keyword evidence="5" id="KW-1015">Disulfide bond</keyword>
<evidence type="ECO:0000313" key="11">
    <source>
        <dbReference type="EMBL" id="CAB4921515.1"/>
    </source>
</evidence>
<dbReference type="InterPro" id="IPR036922">
    <property type="entry name" value="Rieske_2Fe-2S_sf"/>
</dbReference>
<sequence length="272" mass="28670">MIIVIGIIVLLALAGAFLLATARQRSKTDTGKLSRSTRRADASQPPEGFVDDSSSKVVAVKDEDDASVPMVSEDKSPVRYEPVDEEELGVTRRQFFNRGILTGLALGVGGFGAAALAFLWPSGSSGFGGKITVGSVADVEKAIEGKIPFYNASAKVYIVAYPKQDISKAAKVYPSTITSGMSQGYVALYQKCPHLGCRVPWCSTSQWFECPCHGSKYNRVGEKRGGPAPRGMDRFSLAVSGSSIVVDTGVVIQGPPIGTDTTGQGQEGAPCV</sequence>
<dbReference type="AlphaFoldDB" id="A0A6J7HWM7"/>
<evidence type="ECO:0000256" key="8">
    <source>
        <dbReference type="SAM" id="Phobius"/>
    </source>
</evidence>
<dbReference type="InterPro" id="IPR005805">
    <property type="entry name" value="Rieske_Fe-S_prot_C"/>
</dbReference>
<dbReference type="PANTHER" id="PTHR10134">
    <property type="entry name" value="CYTOCHROME B-C1 COMPLEX SUBUNIT RIESKE, MITOCHONDRIAL"/>
    <property type="match status" value="1"/>
</dbReference>
<keyword evidence="3" id="KW-0408">Iron</keyword>
<feature type="domain" description="Rieske" evidence="9">
    <location>
        <begin position="185"/>
        <end position="246"/>
    </location>
</feature>
<organism evidence="11">
    <name type="scientific">freshwater metagenome</name>
    <dbReference type="NCBI Taxonomy" id="449393"/>
    <lineage>
        <taxon>unclassified sequences</taxon>
        <taxon>metagenomes</taxon>
        <taxon>ecological metagenomes</taxon>
    </lineage>
</organism>
<dbReference type="Gene3D" id="2.102.10.10">
    <property type="entry name" value="Rieske [2Fe-2S] iron-sulphur domain"/>
    <property type="match status" value="1"/>
</dbReference>
<dbReference type="SUPFAM" id="SSF50022">
    <property type="entry name" value="ISP domain"/>
    <property type="match status" value="1"/>
</dbReference>
<evidence type="ECO:0000256" key="7">
    <source>
        <dbReference type="SAM" id="MobiDB-lite"/>
    </source>
</evidence>
<comment type="cofactor">
    <cofactor evidence="6">
        <name>[2Fe-2S] cluster</name>
        <dbReference type="ChEBI" id="CHEBI:190135"/>
    </cofactor>
</comment>
<dbReference type="EMBL" id="CAFBOF010000100">
    <property type="protein sequence ID" value="CAB4992773.1"/>
    <property type="molecule type" value="Genomic_DNA"/>
</dbReference>
<dbReference type="PROSITE" id="PS51296">
    <property type="entry name" value="RIESKE"/>
    <property type="match status" value="1"/>
</dbReference>
<evidence type="ECO:0000256" key="2">
    <source>
        <dbReference type="ARBA" id="ARBA00022723"/>
    </source>
</evidence>
<keyword evidence="1" id="KW-0001">2Fe-2S</keyword>
<keyword evidence="8" id="KW-0472">Membrane</keyword>
<feature type="transmembrane region" description="Helical" evidence="8">
    <location>
        <begin position="100"/>
        <end position="120"/>
    </location>
</feature>
<evidence type="ECO:0000256" key="6">
    <source>
        <dbReference type="ARBA" id="ARBA00034078"/>
    </source>
</evidence>
<reference evidence="11" key="1">
    <citation type="submission" date="2020-05" db="EMBL/GenBank/DDBJ databases">
        <authorList>
            <person name="Chiriac C."/>
            <person name="Salcher M."/>
            <person name="Ghai R."/>
            <person name="Kavagutti S V."/>
        </authorList>
    </citation>
    <scope>NUCLEOTIDE SEQUENCE</scope>
</reference>
<dbReference type="Pfam" id="PF00355">
    <property type="entry name" value="Rieske"/>
    <property type="match status" value="1"/>
</dbReference>
<protein>
    <submittedName>
        <fullName evidence="11">Unannotated protein</fullName>
    </submittedName>
</protein>
<evidence type="ECO:0000256" key="4">
    <source>
        <dbReference type="ARBA" id="ARBA00023014"/>
    </source>
</evidence>
<dbReference type="GO" id="GO:0046872">
    <property type="term" value="F:metal ion binding"/>
    <property type="evidence" value="ECO:0007669"/>
    <property type="project" value="UniProtKB-KW"/>
</dbReference>
<name>A0A6J7HWM7_9ZZZZ</name>
<evidence type="ECO:0000313" key="13">
    <source>
        <dbReference type="EMBL" id="CAB5031182.1"/>
    </source>
</evidence>
<evidence type="ECO:0000313" key="10">
    <source>
        <dbReference type="EMBL" id="CAB4734986.1"/>
    </source>
</evidence>
<dbReference type="GO" id="GO:0016020">
    <property type="term" value="C:membrane"/>
    <property type="evidence" value="ECO:0007669"/>
    <property type="project" value="InterPro"/>
</dbReference>
<dbReference type="GO" id="GO:0051537">
    <property type="term" value="F:2 iron, 2 sulfur cluster binding"/>
    <property type="evidence" value="ECO:0007669"/>
    <property type="project" value="UniProtKB-KW"/>
</dbReference>
<feature type="region of interest" description="Disordered" evidence="7">
    <location>
        <begin position="28"/>
        <end position="54"/>
    </location>
</feature>